<comment type="caution">
    <text evidence="3">The sequence shown here is derived from an EMBL/GenBank/DDBJ whole genome shotgun (WGS) entry which is preliminary data.</text>
</comment>
<evidence type="ECO:0000313" key="4">
    <source>
        <dbReference type="Proteomes" id="UP000037460"/>
    </source>
</evidence>
<reference evidence="4" key="1">
    <citation type="journal article" date="2015" name="PLoS Genet.">
        <title>Genome Sequence and Transcriptome Analyses of Chrysochromulina tobin: Metabolic Tools for Enhanced Algal Fitness in the Prominent Order Prymnesiales (Haptophyceae).</title>
        <authorList>
            <person name="Hovde B.T."/>
            <person name="Deodato C.R."/>
            <person name="Hunsperger H.M."/>
            <person name="Ryken S.A."/>
            <person name="Yost W."/>
            <person name="Jha R.K."/>
            <person name="Patterson J."/>
            <person name="Monnat R.J. Jr."/>
            <person name="Barlow S.B."/>
            <person name="Starkenburg S.R."/>
            <person name="Cattolico R.A."/>
        </authorList>
    </citation>
    <scope>NUCLEOTIDE SEQUENCE</scope>
    <source>
        <strain evidence="4">CCMP291</strain>
    </source>
</reference>
<evidence type="ECO:0000256" key="1">
    <source>
        <dbReference type="SAM" id="MobiDB-lite"/>
    </source>
</evidence>
<gene>
    <name evidence="3" type="ORF">Ctob_014549</name>
</gene>
<accession>A0A0M0JTR6</accession>
<feature type="compositionally biased region" description="Basic and acidic residues" evidence="1">
    <location>
        <begin position="67"/>
        <end position="77"/>
    </location>
</feature>
<keyword evidence="4" id="KW-1185">Reference proteome</keyword>
<feature type="region of interest" description="Disordered" evidence="1">
    <location>
        <begin position="265"/>
        <end position="346"/>
    </location>
</feature>
<name>A0A0M0JTR6_9EUKA</name>
<dbReference type="SUPFAM" id="SSF47819">
    <property type="entry name" value="HRDC-like"/>
    <property type="match status" value="1"/>
</dbReference>
<dbReference type="AlphaFoldDB" id="A0A0M0JTR6"/>
<evidence type="ECO:0000313" key="3">
    <source>
        <dbReference type="EMBL" id="KOO29498.1"/>
    </source>
</evidence>
<dbReference type="PROSITE" id="PS50967">
    <property type="entry name" value="HRDC"/>
    <property type="match status" value="1"/>
</dbReference>
<protein>
    <recommendedName>
        <fullName evidence="2">HRDC domain-containing protein</fullName>
    </recommendedName>
</protein>
<dbReference type="EMBL" id="JWZX01002406">
    <property type="protein sequence ID" value="KOO29498.1"/>
    <property type="molecule type" value="Genomic_DNA"/>
</dbReference>
<dbReference type="OrthoDB" id="10523175at2759"/>
<dbReference type="Gene3D" id="1.10.150.80">
    <property type="entry name" value="HRDC domain"/>
    <property type="match status" value="1"/>
</dbReference>
<dbReference type="InterPro" id="IPR010997">
    <property type="entry name" value="HRDC-like_sf"/>
</dbReference>
<dbReference type="Pfam" id="PF00570">
    <property type="entry name" value="HRDC"/>
    <property type="match status" value="1"/>
</dbReference>
<dbReference type="GO" id="GO:0000166">
    <property type="term" value="F:nucleotide binding"/>
    <property type="evidence" value="ECO:0007669"/>
    <property type="project" value="InterPro"/>
</dbReference>
<evidence type="ECO:0000259" key="2">
    <source>
        <dbReference type="PROSITE" id="PS50967"/>
    </source>
</evidence>
<feature type="region of interest" description="Disordered" evidence="1">
    <location>
        <begin position="38"/>
        <end position="77"/>
    </location>
</feature>
<dbReference type="InterPro" id="IPR044876">
    <property type="entry name" value="HRDC_dom_sf"/>
</dbReference>
<dbReference type="GO" id="GO:0003676">
    <property type="term" value="F:nucleic acid binding"/>
    <property type="evidence" value="ECO:0007669"/>
    <property type="project" value="InterPro"/>
</dbReference>
<feature type="domain" description="HRDC" evidence="2">
    <location>
        <begin position="137"/>
        <end position="219"/>
    </location>
</feature>
<dbReference type="InterPro" id="IPR002121">
    <property type="entry name" value="HRDC_dom"/>
</dbReference>
<organism evidence="3 4">
    <name type="scientific">Chrysochromulina tobinii</name>
    <dbReference type="NCBI Taxonomy" id="1460289"/>
    <lineage>
        <taxon>Eukaryota</taxon>
        <taxon>Haptista</taxon>
        <taxon>Haptophyta</taxon>
        <taxon>Prymnesiophyceae</taxon>
        <taxon>Prymnesiales</taxon>
        <taxon>Chrysochromulinaceae</taxon>
        <taxon>Chrysochromulina</taxon>
    </lineage>
</organism>
<dbReference type="Proteomes" id="UP000037460">
    <property type="component" value="Unassembled WGS sequence"/>
</dbReference>
<sequence length="346" mass="37526">MSNPRESQPAELSAYERERLENIARNQAVLASLGLASGGTARLPASGGTARLPPSRPLLPPKRRKVEPRPPERRSARLVDGAKAPDYYIADESASGKVTVGGTAADLLASQAMEEVEEDPLFRFGLGGMPKSEIELLPCEQVAFEALRDAKRAKASELQIEGYKVAQHQSLCEMVRRCPESIEELRGCWGFGGSGVRVDKYGELFLEALRPHVTDLLPGAEVAAYEALLAATHVRADEIGERYVWNICHVRSLCEMAAKKSMAGKATRSGRATAGMMKEVKEESQPPTLPEAMPMVDKEEPDVPEWSVPPRRPVAKRTAAAAPGLSPAPETRQTRGTAAAKRKARV</sequence>
<proteinExistence type="predicted"/>